<evidence type="ECO:0000259" key="2">
    <source>
        <dbReference type="Pfam" id="PF13400"/>
    </source>
</evidence>
<feature type="transmembrane region" description="Helical" evidence="1">
    <location>
        <begin position="20"/>
        <end position="41"/>
    </location>
</feature>
<protein>
    <submittedName>
        <fullName evidence="3">TadE/TadG family type IV pilus assembly protein</fullName>
    </submittedName>
</protein>
<keyword evidence="1" id="KW-0812">Transmembrane</keyword>
<dbReference type="EMBL" id="JBHSWH010000001">
    <property type="protein sequence ID" value="MFC6706505.1"/>
    <property type="molecule type" value="Genomic_DNA"/>
</dbReference>
<comment type="caution">
    <text evidence="3">The sequence shown here is derived from an EMBL/GenBank/DDBJ whole genome shotgun (WGS) entry which is preliminary data.</text>
</comment>
<sequence>MQADKKQYRELERERGSISIFMAAAAFVMIVLVGLAVDLGGQVAAQQRARDVAGQAARAGGEQVLGGPAVEGQDAQIDTNAAAAAARSYLAAAGVDGTVVVTSDDTLVVTTSENYQTRFLSVMGIGSLHVTGHSSARLIRAQNGVAR</sequence>
<evidence type="ECO:0000313" key="4">
    <source>
        <dbReference type="Proteomes" id="UP001596298"/>
    </source>
</evidence>
<organism evidence="3 4">
    <name type="scientific">Flexivirga alba</name>
    <dbReference type="NCBI Taxonomy" id="702742"/>
    <lineage>
        <taxon>Bacteria</taxon>
        <taxon>Bacillati</taxon>
        <taxon>Actinomycetota</taxon>
        <taxon>Actinomycetes</taxon>
        <taxon>Micrococcales</taxon>
        <taxon>Dermacoccaceae</taxon>
        <taxon>Flexivirga</taxon>
    </lineage>
</organism>
<dbReference type="Pfam" id="PF13400">
    <property type="entry name" value="Tad"/>
    <property type="match status" value="1"/>
</dbReference>
<keyword evidence="1" id="KW-0472">Membrane</keyword>
<name>A0ABW2AI79_9MICO</name>
<keyword evidence="4" id="KW-1185">Reference proteome</keyword>
<keyword evidence="1" id="KW-1133">Transmembrane helix</keyword>
<feature type="domain" description="Putative Flp pilus-assembly TadG-like N-terminal" evidence="2">
    <location>
        <begin position="16"/>
        <end position="61"/>
    </location>
</feature>
<evidence type="ECO:0000256" key="1">
    <source>
        <dbReference type="SAM" id="Phobius"/>
    </source>
</evidence>
<dbReference type="Proteomes" id="UP001596298">
    <property type="component" value="Unassembled WGS sequence"/>
</dbReference>
<accession>A0ABW2AI79</accession>
<evidence type="ECO:0000313" key="3">
    <source>
        <dbReference type="EMBL" id="MFC6706505.1"/>
    </source>
</evidence>
<gene>
    <name evidence="3" type="ORF">ACFQDH_14895</name>
</gene>
<proteinExistence type="predicted"/>
<reference evidence="4" key="1">
    <citation type="journal article" date="2019" name="Int. J. Syst. Evol. Microbiol.">
        <title>The Global Catalogue of Microorganisms (GCM) 10K type strain sequencing project: providing services to taxonomists for standard genome sequencing and annotation.</title>
        <authorList>
            <consortium name="The Broad Institute Genomics Platform"/>
            <consortium name="The Broad Institute Genome Sequencing Center for Infectious Disease"/>
            <person name="Wu L."/>
            <person name="Ma J."/>
        </authorList>
    </citation>
    <scope>NUCLEOTIDE SEQUENCE [LARGE SCALE GENOMIC DNA]</scope>
    <source>
        <strain evidence="4">CCUG 58127</strain>
    </source>
</reference>
<dbReference type="InterPro" id="IPR028087">
    <property type="entry name" value="Tad_N"/>
</dbReference>
<dbReference type="RefSeq" id="WP_382404873.1">
    <property type="nucleotide sequence ID" value="NZ_JBHSWH010000001.1"/>
</dbReference>